<evidence type="ECO:0000313" key="2">
    <source>
        <dbReference type="Proteomes" id="UP000521943"/>
    </source>
</evidence>
<keyword evidence="2" id="KW-1185">Reference proteome</keyword>
<organism evidence="1 2">
    <name type="scientific">Ephemerocybe angulata</name>
    <dbReference type="NCBI Taxonomy" id="980116"/>
    <lineage>
        <taxon>Eukaryota</taxon>
        <taxon>Fungi</taxon>
        <taxon>Dikarya</taxon>
        <taxon>Basidiomycota</taxon>
        <taxon>Agaricomycotina</taxon>
        <taxon>Agaricomycetes</taxon>
        <taxon>Agaricomycetidae</taxon>
        <taxon>Agaricales</taxon>
        <taxon>Agaricineae</taxon>
        <taxon>Psathyrellaceae</taxon>
        <taxon>Ephemerocybe</taxon>
    </lineage>
</organism>
<name>A0A8H6MBJ0_9AGAR</name>
<dbReference type="Proteomes" id="UP000521943">
    <property type="component" value="Unassembled WGS sequence"/>
</dbReference>
<dbReference type="AlphaFoldDB" id="A0A8H6MBJ0"/>
<accession>A0A8H6MBJ0</accession>
<gene>
    <name evidence="1" type="ORF">DFP72DRAFT_1167927</name>
</gene>
<reference evidence="1 2" key="1">
    <citation type="submission" date="2020-07" db="EMBL/GenBank/DDBJ databases">
        <title>Comparative genomics of pyrophilous fungi reveals a link between fire events and developmental genes.</title>
        <authorList>
            <consortium name="DOE Joint Genome Institute"/>
            <person name="Steindorff A.S."/>
            <person name="Carver A."/>
            <person name="Calhoun S."/>
            <person name="Stillman K."/>
            <person name="Liu H."/>
            <person name="Lipzen A."/>
            <person name="Pangilinan J."/>
            <person name="Labutti K."/>
            <person name="Bruns T.D."/>
            <person name="Grigoriev I.V."/>
        </authorList>
    </citation>
    <scope>NUCLEOTIDE SEQUENCE [LARGE SCALE GENOMIC DNA]</scope>
    <source>
        <strain evidence="1 2">CBS 144469</strain>
    </source>
</reference>
<evidence type="ECO:0000313" key="1">
    <source>
        <dbReference type="EMBL" id="KAF6758102.1"/>
    </source>
</evidence>
<dbReference type="EMBL" id="JACGCI010000020">
    <property type="protein sequence ID" value="KAF6758102.1"/>
    <property type="molecule type" value="Genomic_DNA"/>
</dbReference>
<comment type="caution">
    <text evidence="1">The sequence shown here is derived from an EMBL/GenBank/DDBJ whole genome shotgun (WGS) entry which is preliminary data.</text>
</comment>
<protein>
    <submittedName>
        <fullName evidence="1">Uncharacterized protein</fullName>
    </submittedName>
</protein>
<proteinExistence type="predicted"/>
<sequence length="364" mass="41023">MDMLKQDLLNVYHELQIIRRLSHHQRMTCRHPQPTATALTNFRLVTLLNTILHSNSLRPHDTTQHHHSRPFSRRPKIKFTVTGGRLNLVGIPFISGPEHRCSHSSACLPRFPERQISKFKTFGLRFPGMFLNGPSFVIRFPGRPKIEFKPETVASALQHSGYNSGRRCRHDECRSLSSYGSAARSTRFPERRKYQFQSAIIVPGDNRPQICSRQRVALPHEVQPSQAPDRHTHTRTPKETVGVTHQYVAFRQKHNFRIPPSPSLSFGDHHSTSGSEALCTDFIGSGAARCAASTSFRKDANAVGITQRILKSHYENGITHILSIQNCAGICVDFTPFSGPTKTRVSYGMLKHRAIKEPVVDGLV</sequence>